<dbReference type="InterPro" id="IPR036279">
    <property type="entry name" value="5-3_exonuclease_C_sf"/>
</dbReference>
<evidence type="ECO:0000313" key="7">
    <source>
        <dbReference type="EMBL" id="MDO8167873.1"/>
    </source>
</evidence>
<keyword evidence="2" id="KW-0378">Hydrolase</keyword>
<feature type="domain" description="5'-3' exonuclease" evidence="6">
    <location>
        <begin position="2"/>
        <end position="266"/>
    </location>
</feature>
<evidence type="ECO:0000256" key="2">
    <source>
        <dbReference type="ARBA" id="ARBA00022801"/>
    </source>
</evidence>
<dbReference type="GO" id="GO:0004527">
    <property type="term" value="F:exonuclease activity"/>
    <property type="evidence" value="ECO:0007669"/>
    <property type="project" value="UniProtKB-KW"/>
</dbReference>
<dbReference type="Pfam" id="PF01367">
    <property type="entry name" value="5_3_exonuc"/>
    <property type="match status" value="1"/>
</dbReference>
<dbReference type="SMART" id="SM00279">
    <property type="entry name" value="HhH2"/>
    <property type="match status" value="1"/>
</dbReference>
<comment type="caution">
    <text evidence="7">The sequence shown here is derived from an EMBL/GenBank/DDBJ whole genome shotgun (WGS) entry which is preliminary data.</text>
</comment>
<dbReference type="SUPFAM" id="SSF88723">
    <property type="entry name" value="PIN domain-like"/>
    <property type="match status" value="1"/>
</dbReference>
<dbReference type="PANTHER" id="PTHR42646">
    <property type="entry name" value="FLAP ENDONUCLEASE XNI"/>
    <property type="match status" value="1"/>
</dbReference>
<evidence type="ECO:0000313" key="8">
    <source>
        <dbReference type="Proteomes" id="UP001172036"/>
    </source>
</evidence>
<dbReference type="InterPro" id="IPR020046">
    <property type="entry name" value="5-3_exonucl_a-hlix_arch_N"/>
</dbReference>
<accession>A0ABT9DDB1</accession>
<dbReference type="SUPFAM" id="SSF47807">
    <property type="entry name" value="5' to 3' exonuclease, C-terminal subdomain"/>
    <property type="match status" value="1"/>
</dbReference>
<dbReference type="InterPro" id="IPR029060">
    <property type="entry name" value="PIN-like_dom_sf"/>
</dbReference>
<keyword evidence="3" id="KW-0238">DNA-binding</keyword>
<dbReference type="RefSeq" id="WP_304515076.1">
    <property type="nucleotide sequence ID" value="NZ_JAOSID010000001.1"/>
</dbReference>
<protein>
    <recommendedName>
        <fullName evidence="5">5'-3' exonuclease</fullName>
    </recommendedName>
</protein>
<dbReference type="InterPro" id="IPR020045">
    <property type="entry name" value="DNA_polI_H3TH"/>
</dbReference>
<dbReference type="InterPro" id="IPR002421">
    <property type="entry name" value="5-3_exonuclease"/>
</dbReference>
<comment type="function">
    <text evidence="4">5'-3' exonuclease acting preferentially on double-stranded DNA.</text>
</comment>
<sequence length="269" mass="31314">MENLILVDGNALIFRAYYATFYKQNKLNPNANDSNENLRALMIFINMFEKILAKTQKHILVAFDSKHRTKKHEIYLDYKKGRAPTPPSLIKQINLAKEYLTLSGIRYHSQDGYEADDIIATIAKQASINNIMTFIYSSDKDFLQLIDNNITVCLIKQGLTKVIYYDPQFLWHKYNLKPSQIVDFKSMVGDSSDNIKGIPTIGPKTATKLLNQFESLDNLFRNLEKMPDKLKIKFIDFKEKLFFNRFLVLLNEFVPLSFDYGRKRCLNVE</sequence>
<evidence type="ECO:0000259" key="6">
    <source>
        <dbReference type="SMART" id="SM00475"/>
    </source>
</evidence>
<organism evidence="7 8">
    <name type="scientific">Candidatus Phytoplasma melaleucae</name>
    <dbReference type="NCBI Taxonomy" id="2982630"/>
    <lineage>
        <taxon>Bacteria</taxon>
        <taxon>Bacillati</taxon>
        <taxon>Mycoplasmatota</taxon>
        <taxon>Mollicutes</taxon>
        <taxon>Acholeplasmatales</taxon>
        <taxon>Acholeplasmataceae</taxon>
        <taxon>Candidatus Phytoplasma</taxon>
    </lineage>
</organism>
<keyword evidence="8" id="KW-1185">Reference proteome</keyword>
<dbReference type="Proteomes" id="UP001172036">
    <property type="component" value="Unassembled WGS sequence"/>
</dbReference>
<dbReference type="InterPro" id="IPR038969">
    <property type="entry name" value="FEN"/>
</dbReference>
<evidence type="ECO:0000256" key="1">
    <source>
        <dbReference type="ARBA" id="ARBA00022722"/>
    </source>
</evidence>
<proteinExistence type="predicted"/>
<dbReference type="Gene3D" id="3.40.50.1010">
    <property type="entry name" value="5'-nuclease"/>
    <property type="match status" value="1"/>
</dbReference>
<dbReference type="NCBIfam" id="NF011547">
    <property type="entry name" value="PRK14976.1-4"/>
    <property type="match status" value="1"/>
</dbReference>
<dbReference type="PANTHER" id="PTHR42646:SF2">
    <property type="entry name" value="5'-3' EXONUCLEASE FAMILY PROTEIN"/>
    <property type="match status" value="1"/>
</dbReference>
<gene>
    <name evidence="7" type="ORF">OC680_00030</name>
</gene>
<dbReference type="SMART" id="SM00475">
    <property type="entry name" value="53EXOc"/>
    <property type="match status" value="1"/>
</dbReference>
<keyword evidence="1" id="KW-0540">Nuclease</keyword>
<dbReference type="Gene3D" id="1.10.150.20">
    <property type="entry name" value="5' to 3' exonuclease, C-terminal subdomain"/>
    <property type="match status" value="1"/>
</dbReference>
<dbReference type="CDD" id="cd09859">
    <property type="entry name" value="PIN_53EXO"/>
    <property type="match status" value="1"/>
</dbReference>
<dbReference type="InterPro" id="IPR008918">
    <property type="entry name" value="HhH2"/>
</dbReference>
<dbReference type="CDD" id="cd09898">
    <property type="entry name" value="H3TH_53EXO"/>
    <property type="match status" value="1"/>
</dbReference>
<dbReference type="EMBL" id="JAOSID010000001">
    <property type="protein sequence ID" value="MDO8167873.1"/>
    <property type="molecule type" value="Genomic_DNA"/>
</dbReference>
<evidence type="ECO:0000256" key="3">
    <source>
        <dbReference type="ARBA" id="ARBA00023125"/>
    </source>
</evidence>
<evidence type="ECO:0000256" key="5">
    <source>
        <dbReference type="ARBA" id="ARBA00050026"/>
    </source>
</evidence>
<dbReference type="Pfam" id="PF02739">
    <property type="entry name" value="5_3_exonuc_N"/>
    <property type="match status" value="1"/>
</dbReference>
<keyword evidence="7" id="KW-0269">Exonuclease</keyword>
<name>A0ABT9DDB1_9MOLU</name>
<evidence type="ECO:0000256" key="4">
    <source>
        <dbReference type="ARBA" id="ARBA00049957"/>
    </source>
</evidence>
<reference evidence="7 8" key="1">
    <citation type="journal article" date="2023" name="Int. J. Syst. Evol. Microbiol.">
        <title>The observation of taxonomic boundaries for the 16SrII and 16SrXXV phytoplasmas using genome-based delimitation.</title>
        <authorList>
            <person name="Rodrigues Jardim B."/>
            <person name="Tran-Nguyen L.T.T."/>
            <person name="Gambley C."/>
            <person name="Al-Sadi A.M."/>
            <person name="Al-Subhi A.M."/>
            <person name="Foissac X."/>
            <person name="Salar P."/>
            <person name="Cai H."/>
            <person name="Yang J.Y."/>
            <person name="Davis R."/>
            <person name="Jones L."/>
            <person name="Rodoni B."/>
            <person name="Constable F.E."/>
        </authorList>
    </citation>
    <scope>NUCLEOTIDE SEQUENCE [LARGE SCALE GENOMIC DNA]</scope>
    <source>
        <strain evidence="7">BAWM-155c</strain>
    </source>
</reference>